<evidence type="ECO:0000313" key="1">
    <source>
        <dbReference type="EMBL" id="MBK6265082.1"/>
    </source>
</evidence>
<proteinExistence type="predicted"/>
<evidence type="ECO:0008006" key="3">
    <source>
        <dbReference type="Google" id="ProtNLM"/>
    </source>
</evidence>
<dbReference type="EMBL" id="JAEQBW010000003">
    <property type="protein sequence ID" value="MBK6265082.1"/>
    <property type="molecule type" value="Genomic_DNA"/>
</dbReference>
<dbReference type="CDD" id="cd15482">
    <property type="entry name" value="Sialidase_non-viral"/>
    <property type="match status" value="1"/>
</dbReference>
<gene>
    <name evidence="1" type="ORF">JKA74_08530</name>
</gene>
<dbReference type="RefSeq" id="WP_201430762.1">
    <property type="nucleotide sequence ID" value="NZ_JAEQBW010000003.1"/>
</dbReference>
<name>A0A934WY72_9BACT</name>
<dbReference type="Proteomes" id="UP000611723">
    <property type="component" value="Unassembled WGS sequence"/>
</dbReference>
<evidence type="ECO:0000313" key="2">
    <source>
        <dbReference type="Proteomes" id="UP000611723"/>
    </source>
</evidence>
<dbReference type="PANTHER" id="PTHR47199">
    <property type="entry name" value="PHOTOSYSTEM II STABILITY/ASSEMBLY FACTOR HCF136, CHLOROPLASTIC"/>
    <property type="match status" value="1"/>
</dbReference>
<dbReference type="AlphaFoldDB" id="A0A934WY72"/>
<keyword evidence="2" id="KW-1185">Reference proteome</keyword>
<protein>
    <recommendedName>
        <fullName evidence="3">Oxidoreductase</fullName>
    </recommendedName>
</protein>
<dbReference type="SUPFAM" id="SSF110296">
    <property type="entry name" value="Oligoxyloglucan reducing end-specific cellobiohydrolase"/>
    <property type="match status" value="1"/>
</dbReference>
<sequence>MNILIGNRKSTSLLFIAHLLFFMSSCGPEKINHSLKEISSGTDALLIGLQPLNDSIVWASGTNATILRSNDSGESWEKFQYEEADTLQFRDIHPLSAKEAIVLSSGEGKASQIFYFHEDMGWQKTFQMDASEGFLDAIQLWENGQGLAYGDAIDSLAYILKTTDFGKSWIRIPTAPKSGSGEGGFASSGSNIALGENGKAWIGTGAGGSARVFHSTDYGRSWEVFETPMIKGDAAGITSIKHHNDKIWIAGGDLAISDELLENIYFSEDNGQNWQAMNEHQIKGSFYGLAVSNFKGNDLIIACGPNGVELWNGAENKWLIISDKNIWTATFLDNQTALMAGKNGTIIKVKFE</sequence>
<reference evidence="1" key="1">
    <citation type="submission" date="2021-01" db="EMBL/GenBank/DDBJ databases">
        <title>Marivirga aurantiaca sp. nov., isolated from intertidal surface sediments.</title>
        <authorList>
            <person name="Zhang M."/>
        </authorList>
    </citation>
    <scope>NUCLEOTIDE SEQUENCE</scope>
    <source>
        <strain evidence="1">S37H4</strain>
    </source>
</reference>
<accession>A0A934WY72</accession>
<dbReference type="PANTHER" id="PTHR47199:SF2">
    <property type="entry name" value="PHOTOSYSTEM II STABILITY_ASSEMBLY FACTOR HCF136, CHLOROPLASTIC"/>
    <property type="match status" value="1"/>
</dbReference>
<comment type="caution">
    <text evidence="1">The sequence shown here is derived from an EMBL/GenBank/DDBJ whole genome shotgun (WGS) entry which is preliminary data.</text>
</comment>
<organism evidence="1 2">
    <name type="scientific">Marivirga aurantiaca</name>
    <dbReference type="NCBI Taxonomy" id="2802615"/>
    <lineage>
        <taxon>Bacteria</taxon>
        <taxon>Pseudomonadati</taxon>
        <taxon>Bacteroidota</taxon>
        <taxon>Cytophagia</taxon>
        <taxon>Cytophagales</taxon>
        <taxon>Marivirgaceae</taxon>
        <taxon>Marivirga</taxon>
    </lineage>
</organism>
<dbReference type="InterPro" id="IPR015943">
    <property type="entry name" value="WD40/YVTN_repeat-like_dom_sf"/>
</dbReference>
<dbReference type="Gene3D" id="2.130.10.10">
    <property type="entry name" value="YVTN repeat-like/Quinoprotein amine dehydrogenase"/>
    <property type="match status" value="1"/>
</dbReference>